<dbReference type="SUPFAM" id="SSF52047">
    <property type="entry name" value="RNI-like"/>
    <property type="match status" value="1"/>
</dbReference>
<dbReference type="GO" id="GO:0019005">
    <property type="term" value="C:SCF ubiquitin ligase complex"/>
    <property type="evidence" value="ECO:0007669"/>
    <property type="project" value="TreeGrafter"/>
</dbReference>
<keyword evidence="3" id="KW-1185">Reference proteome</keyword>
<organism evidence="2 3">
    <name type="scientific">Pneumocystis carinii (strain B80)</name>
    <name type="common">Rat pneumocystis pneumonia agent</name>
    <name type="synonym">Pneumocystis carinii f. sp. carinii</name>
    <dbReference type="NCBI Taxonomy" id="1408658"/>
    <lineage>
        <taxon>Eukaryota</taxon>
        <taxon>Fungi</taxon>
        <taxon>Dikarya</taxon>
        <taxon>Ascomycota</taxon>
        <taxon>Taphrinomycotina</taxon>
        <taxon>Pneumocystomycetes</taxon>
        <taxon>Pneumocystaceae</taxon>
        <taxon>Pneumocystis</taxon>
    </lineage>
</organism>
<dbReference type="SUPFAM" id="SSF48452">
    <property type="entry name" value="TPR-like"/>
    <property type="match status" value="1"/>
</dbReference>
<comment type="caution">
    <text evidence="2">The sequence shown here is derived from an EMBL/GenBank/DDBJ whole genome shotgun (WGS) entry which is preliminary data.</text>
</comment>
<dbReference type="EMBL" id="LFVZ01000003">
    <property type="protein sequence ID" value="KTW30151.1"/>
    <property type="molecule type" value="Genomic_DNA"/>
</dbReference>
<accession>A0A0W4ZP45</accession>
<dbReference type="OrthoDB" id="629492at2759"/>
<dbReference type="GeneID" id="28935442"/>
<dbReference type="GO" id="GO:0031146">
    <property type="term" value="P:SCF-dependent proteasomal ubiquitin-dependent protein catabolic process"/>
    <property type="evidence" value="ECO:0007669"/>
    <property type="project" value="TreeGrafter"/>
</dbReference>
<feature type="domain" description="F-box" evidence="1">
    <location>
        <begin position="96"/>
        <end position="143"/>
    </location>
</feature>
<dbReference type="SMART" id="SM00256">
    <property type="entry name" value="FBOX"/>
    <property type="match status" value="1"/>
</dbReference>
<dbReference type="InterPro" id="IPR001810">
    <property type="entry name" value="F-box_dom"/>
</dbReference>
<dbReference type="InterPro" id="IPR032675">
    <property type="entry name" value="LRR_dom_sf"/>
</dbReference>
<dbReference type="SUPFAM" id="SSF81383">
    <property type="entry name" value="F-box domain"/>
    <property type="match status" value="1"/>
</dbReference>
<dbReference type="Gene3D" id="1.25.40.10">
    <property type="entry name" value="Tetratricopeptide repeat domain"/>
    <property type="match status" value="1"/>
</dbReference>
<sequence>MTLHDNRAPVLEEIEKYESALKDSCMMIRSYPYNVDGYLRAGKILRLMNKHIKAIYIYKLGMKRLSHDFKKKKLLQRLFLSTLKNIKKNKSLVLQIDIFRKFPVEIILKIFYYLSFKTISLCLGVSKKWRQMILSLDYLFYDLDFSFAKKTVSSKIILMNIKRSHNLVHKIVLNHKCIINNSVISYMSKFCEKLTHLTLTKGFDTNLFLCSFTAFSSLLSLVFICEIELSFIAQVISNAPDSLQKIEARKLLVNSIPRWGQKITCIKIIKLIRVDISFCNNNLRVFDINDMLKIIPKVTQIFLNNWIEILVLDSYGFSHLDKLNVLDLSGSRLSRIPLMPKCLLNLNLSYLLETDLSLSSPLNFECLKSLNLSYSPRLYSDTVITLIGYSGSSLKELFLDYCPLIDRHCIINVVSSSRFIDKLSLSGNSWLDDSLLAIITRELKALKYIDLSNCLHISGSSIIELVKTHLSSIVHIGLNGCYNVSLDAVTWIRQLGINIDYRFENNYAIK</sequence>
<protein>
    <recommendedName>
        <fullName evidence="1">F-box domain-containing protein</fullName>
    </recommendedName>
</protein>
<dbReference type="Gene3D" id="1.20.1280.50">
    <property type="match status" value="1"/>
</dbReference>
<proteinExistence type="predicted"/>
<dbReference type="InterPro" id="IPR006553">
    <property type="entry name" value="Leu-rich_rpt_Cys-con_subtyp"/>
</dbReference>
<evidence type="ECO:0000313" key="3">
    <source>
        <dbReference type="Proteomes" id="UP000054454"/>
    </source>
</evidence>
<dbReference type="PROSITE" id="PS50181">
    <property type="entry name" value="FBOX"/>
    <property type="match status" value="1"/>
</dbReference>
<dbReference type="SMART" id="SM00367">
    <property type="entry name" value="LRR_CC"/>
    <property type="match status" value="2"/>
</dbReference>
<dbReference type="InterPro" id="IPR011990">
    <property type="entry name" value="TPR-like_helical_dom_sf"/>
</dbReference>
<name>A0A0W4ZP45_PNEC8</name>
<evidence type="ECO:0000313" key="2">
    <source>
        <dbReference type="EMBL" id="KTW30151.1"/>
    </source>
</evidence>
<dbReference type="PANTHER" id="PTHR13318">
    <property type="entry name" value="PARTNER OF PAIRED, ISOFORM B-RELATED"/>
    <property type="match status" value="1"/>
</dbReference>
<evidence type="ECO:0000259" key="1">
    <source>
        <dbReference type="PROSITE" id="PS50181"/>
    </source>
</evidence>
<gene>
    <name evidence="2" type="ORF">T552_00629</name>
</gene>
<dbReference type="Pfam" id="PF12937">
    <property type="entry name" value="F-box-like"/>
    <property type="match status" value="1"/>
</dbReference>
<dbReference type="VEuPathDB" id="FungiDB:T552_00629"/>
<dbReference type="RefSeq" id="XP_018226942.1">
    <property type="nucleotide sequence ID" value="XM_018369240.1"/>
</dbReference>
<dbReference type="AlphaFoldDB" id="A0A0W4ZP45"/>
<reference evidence="3" key="1">
    <citation type="journal article" date="2016" name="Nat. Commun.">
        <title>Genome analysis of three Pneumocystis species reveals adaptation mechanisms to life exclusively in mammalian hosts.</title>
        <authorList>
            <person name="Ma L."/>
            <person name="Chen Z."/>
            <person name="Huang D.W."/>
            <person name="Kutty G."/>
            <person name="Ishihara M."/>
            <person name="Wang H."/>
            <person name="Abouelleil A."/>
            <person name="Bishop L."/>
            <person name="Davey E."/>
            <person name="Deng R."/>
            <person name="Deng X."/>
            <person name="Fan L."/>
            <person name="Fantoni G."/>
            <person name="Fitzgerald M."/>
            <person name="Gogineni E."/>
            <person name="Goldberg J.M."/>
            <person name="Handley G."/>
            <person name="Hu X."/>
            <person name="Huber C."/>
            <person name="Jiao X."/>
            <person name="Jones K."/>
            <person name="Levin J.Z."/>
            <person name="Liu Y."/>
            <person name="Macdonald P."/>
            <person name="Melnikov A."/>
            <person name="Raley C."/>
            <person name="Sassi M."/>
            <person name="Sherman B.T."/>
            <person name="Song X."/>
            <person name="Sykes S."/>
            <person name="Tran B."/>
            <person name="Walsh L."/>
            <person name="Xia Y."/>
            <person name="Yang J."/>
            <person name="Young S."/>
            <person name="Zeng Q."/>
            <person name="Zheng X."/>
            <person name="Stephens R."/>
            <person name="Nusbaum C."/>
            <person name="Birren B.W."/>
            <person name="Azadi P."/>
            <person name="Lempicki R.A."/>
            <person name="Cuomo C.A."/>
            <person name="Kovacs J.A."/>
        </authorList>
    </citation>
    <scope>NUCLEOTIDE SEQUENCE [LARGE SCALE GENOMIC DNA]</scope>
    <source>
        <strain evidence="3">B80</strain>
    </source>
</reference>
<dbReference type="PANTHER" id="PTHR13318:SF190">
    <property type="entry name" value="PARTNER OF PAIRED, ISOFORM B"/>
    <property type="match status" value="1"/>
</dbReference>
<dbReference type="Proteomes" id="UP000054454">
    <property type="component" value="Unassembled WGS sequence"/>
</dbReference>
<dbReference type="InterPro" id="IPR036047">
    <property type="entry name" value="F-box-like_dom_sf"/>
</dbReference>
<dbReference type="Gene3D" id="3.80.10.10">
    <property type="entry name" value="Ribonuclease Inhibitor"/>
    <property type="match status" value="1"/>
</dbReference>